<organism evidence="2 3">
    <name type="scientific">Fusobacterium mortiferum</name>
    <dbReference type="NCBI Taxonomy" id="850"/>
    <lineage>
        <taxon>Bacteria</taxon>
        <taxon>Fusobacteriati</taxon>
        <taxon>Fusobacteriota</taxon>
        <taxon>Fusobacteriia</taxon>
        <taxon>Fusobacteriales</taxon>
        <taxon>Fusobacteriaceae</taxon>
        <taxon>Fusobacterium</taxon>
    </lineage>
</organism>
<feature type="signal peptide" evidence="1">
    <location>
        <begin position="1"/>
        <end position="18"/>
    </location>
</feature>
<accession>A0A414PSQ2</accession>
<evidence type="ECO:0000313" key="3">
    <source>
        <dbReference type="Proteomes" id="UP000284676"/>
    </source>
</evidence>
<dbReference type="AlphaFoldDB" id="A0A414PSQ2"/>
<feature type="chain" id="PRO_5019543405" evidence="1">
    <location>
        <begin position="19"/>
        <end position="184"/>
    </location>
</feature>
<name>A0A414PSQ2_FUSMR</name>
<keyword evidence="1" id="KW-0732">Signal</keyword>
<dbReference type="Proteomes" id="UP000284676">
    <property type="component" value="Unassembled WGS sequence"/>
</dbReference>
<evidence type="ECO:0000256" key="1">
    <source>
        <dbReference type="SAM" id="SignalP"/>
    </source>
</evidence>
<comment type="caution">
    <text evidence="2">The sequence shown here is derived from an EMBL/GenBank/DDBJ whole genome shotgun (WGS) entry which is preliminary data.</text>
</comment>
<gene>
    <name evidence="2" type="ORF">DW663_08345</name>
</gene>
<dbReference type="EMBL" id="QRHL01000014">
    <property type="protein sequence ID" value="RHF71530.1"/>
    <property type="molecule type" value="Genomic_DNA"/>
</dbReference>
<reference evidence="2 3" key="1">
    <citation type="submission" date="2018-08" db="EMBL/GenBank/DDBJ databases">
        <title>A genome reference for cultivated species of the human gut microbiota.</title>
        <authorList>
            <person name="Zou Y."/>
            <person name="Xue W."/>
            <person name="Luo G."/>
        </authorList>
    </citation>
    <scope>NUCLEOTIDE SEQUENCE [LARGE SCALE GENOMIC DNA]</scope>
    <source>
        <strain evidence="2 3">AM25-1</strain>
    </source>
</reference>
<sequence length="184" mass="21483">MKKLLVMGILVLSSMSFAKLEVPEDVEKNINKSARSFDGSQRMNYINWQKRSYLRMDEVAKESGIPQEEYARIKAKLERMYGSNYAKQLQVLPDEINDYKDVVKRVEEATKGNVIVDEEVNQRAKEEIVKTLNAVKVPKEILEVYQKSAEELFPNNYPKQQQFLSICIKDYFEILPLLKKELNK</sequence>
<protein>
    <submittedName>
        <fullName evidence="2">Uncharacterized protein</fullName>
    </submittedName>
</protein>
<proteinExistence type="predicted"/>
<dbReference type="RefSeq" id="WP_117708996.1">
    <property type="nucleotide sequence ID" value="NZ_JAQEHD010000011.1"/>
</dbReference>
<evidence type="ECO:0000313" key="2">
    <source>
        <dbReference type="EMBL" id="RHF71530.1"/>
    </source>
</evidence>